<organism evidence="2 3">
    <name type="scientific">Melanomma pulvis-pyrius CBS 109.77</name>
    <dbReference type="NCBI Taxonomy" id="1314802"/>
    <lineage>
        <taxon>Eukaryota</taxon>
        <taxon>Fungi</taxon>
        <taxon>Dikarya</taxon>
        <taxon>Ascomycota</taxon>
        <taxon>Pezizomycotina</taxon>
        <taxon>Dothideomycetes</taxon>
        <taxon>Pleosporomycetidae</taxon>
        <taxon>Pleosporales</taxon>
        <taxon>Melanommataceae</taxon>
        <taxon>Melanomma</taxon>
    </lineage>
</organism>
<reference evidence="2" key="1">
    <citation type="journal article" date="2020" name="Stud. Mycol.">
        <title>101 Dothideomycetes genomes: a test case for predicting lifestyles and emergence of pathogens.</title>
        <authorList>
            <person name="Haridas S."/>
            <person name="Albert R."/>
            <person name="Binder M."/>
            <person name="Bloem J."/>
            <person name="Labutti K."/>
            <person name="Salamov A."/>
            <person name="Andreopoulos B."/>
            <person name="Baker S."/>
            <person name="Barry K."/>
            <person name="Bills G."/>
            <person name="Bluhm B."/>
            <person name="Cannon C."/>
            <person name="Castanera R."/>
            <person name="Culley D."/>
            <person name="Daum C."/>
            <person name="Ezra D."/>
            <person name="Gonzalez J."/>
            <person name="Henrissat B."/>
            <person name="Kuo A."/>
            <person name="Liang C."/>
            <person name="Lipzen A."/>
            <person name="Lutzoni F."/>
            <person name="Magnuson J."/>
            <person name="Mondo S."/>
            <person name="Nolan M."/>
            <person name="Ohm R."/>
            <person name="Pangilinan J."/>
            <person name="Park H.-J."/>
            <person name="Ramirez L."/>
            <person name="Alfaro M."/>
            <person name="Sun H."/>
            <person name="Tritt A."/>
            <person name="Yoshinaga Y."/>
            <person name="Zwiers L.-H."/>
            <person name="Turgeon B."/>
            <person name="Goodwin S."/>
            <person name="Spatafora J."/>
            <person name="Crous P."/>
            <person name="Grigoriev I."/>
        </authorList>
    </citation>
    <scope>NUCLEOTIDE SEQUENCE</scope>
    <source>
        <strain evidence="2">CBS 109.77</strain>
    </source>
</reference>
<feature type="compositionally biased region" description="Polar residues" evidence="1">
    <location>
        <begin position="589"/>
        <end position="599"/>
    </location>
</feature>
<dbReference type="Gene3D" id="1.20.58.1070">
    <property type="match status" value="1"/>
</dbReference>
<dbReference type="AlphaFoldDB" id="A0A6A6XKH9"/>
<dbReference type="Pfam" id="PF04938">
    <property type="entry name" value="SIP1"/>
    <property type="match status" value="1"/>
</dbReference>
<protein>
    <submittedName>
        <fullName evidence="2">Uncharacterized protein</fullName>
    </submittedName>
</protein>
<evidence type="ECO:0000313" key="3">
    <source>
        <dbReference type="Proteomes" id="UP000799757"/>
    </source>
</evidence>
<accession>A0A6A6XKH9</accession>
<dbReference type="OrthoDB" id="428895at2759"/>
<evidence type="ECO:0000256" key="1">
    <source>
        <dbReference type="SAM" id="MobiDB-lite"/>
    </source>
</evidence>
<evidence type="ECO:0000313" key="2">
    <source>
        <dbReference type="EMBL" id="KAF2797040.1"/>
    </source>
</evidence>
<keyword evidence="3" id="KW-1185">Reference proteome</keyword>
<dbReference type="InterPro" id="IPR035426">
    <property type="entry name" value="Gemin2/Brr1"/>
</dbReference>
<feature type="compositionally biased region" description="Polar residues" evidence="1">
    <location>
        <begin position="456"/>
        <end position="467"/>
    </location>
</feature>
<proteinExistence type="predicted"/>
<feature type="region of interest" description="Disordered" evidence="1">
    <location>
        <begin position="385"/>
        <end position="619"/>
    </location>
</feature>
<name>A0A6A6XKH9_9PLEO</name>
<feature type="compositionally biased region" description="Low complexity" evidence="1">
    <location>
        <begin position="484"/>
        <end position="497"/>
    </location>
</feature>
<feature type="compositionally biased region" description="Basic residues" evidence="1">
    <location>
        <begin position="515"/>
        <end position="525"/>
    </location>
</feature>
<feature type="compositionally biased region" description="Basic and acidic residues" evidence="1">
    <location>
        <begin position="600"/>
        <end position="611"/>
    </location>
</feature>
<feature type="compositionally biased region" description="Basic residues" evidence="1">
    <location>
        <begin position="65"/>
        <end position="82"/>
    </location>
</feature>
<feature type="compositionally biased region" description="Basic and acidic residues" evidence="1">
    <location>
        <begin position="45"/>
        <end position="64"/>
    </location>
</feature>
<feature type="compositionally biased region" description="Basic and acidic residues" evidence="1">
    <location>
        <begin position="468"/>
        <end position="480"/>
    </location>
</feature>
<dbReference type="EMBL" id="MU001816">
    <property type="protein sequence ID" value="KAF2797040.1"/>
    <property type="molecule type" value="Genomic_DNA"/>
</dbReference>
<feature type="compositionally biased region" description="Acidic residues" evidence="1">
    <location>
        <begin position="423"/>
        <end position="434"/>
    </location>
</feature>
<feature type="compositionally biased region" description="Basic and acidic residues" evidence="1">
    <location>
        <begin position="536"/>
        <end position="586"/>
    </location>
</feature>
<gene>
    <name evidence="2" type="ORF">K505DRAFT_151342</name>
</gene>
<dbReference type="GO" id="GO:0000387">
    <property type="term" value="P:spliceosomal snRNP assembly"/>
    <property type="evidence" value="ECO:0007669"/>
    <property type="project" value="InterPro"/>
</dbReference>
<feature type="region of interest" description="Disordered" evidence="1">
    <location>
        <begin position="1"/>
        <end position="106"/>
    </location>
</feature>
<sequence>MSPIGVNMAVTVDGEPYNKLRRPDQVPGSPAASPSSNPPLPATVSDKRKRDEDEDRDPERDGKVYSKRPRANSRDKKAKKVGKSGSYRVPKDTLGRLPVSDGECSDDDECTIQARAFLRSAREEERTLNHALLLVDTPPQLQAHDPDQSTYKNGHRNARASYKHGYYFAREPRGHTQDEPPDLQPQDQYYLMLVKRYQALRRALANNVVNRGQLKQRMKDEPSKCTNKKPPSNRHEWLYVLNREYPSPAQVNQLDDYNIARGLKYSAHGMDRSDTISKQKSCWIWALLAKACEVDTMLSENVSPIRDLALQAGRLGNRLRGADVQQSESSYEDEDKDVEDWHVDNFEPDFEGNEHSSEEDIELPEDDIDILNPDTELLGEDTSLIGKGMQSPQQSIKPLQSAVKNDPEPKDESSTESGADMSMSEEGEVQDDAEPATLEEARARLLAQLGDRLVQPQANSNSQTQKVNKGESEESSRDAKNYNASLQSLESSSPPQAGRHRHNGKVCHDPSCAVGKRRRTLKAGHRATQGNRTHRDRSPSPHERPIPSRADAEAQRQAIREKELIQNKSENDVESRKATPLDEKPIGEATSTTNPSKSSQKIEEKAHDKAPQGDVEMADVEIPDLNTRVTVDMILTVAAECYGQKDLLKYRNSWVT</sequence>
<dbReference type="Proteomes" id="UP000799757">
    <property type="component" value="Unassembled WGS sequence"/>
</dbReference>